<sequence length="38" mass="3917">MPKLSDGTQMMQPSGTAAALQYEIVGLAPAMTAHPTNS</sequence>
<gene>
    <name evidence="1" type="ORF">ACS15_2288</name>
</gene>
<accession>A0AAC9BG25</accession>
<organism evidence="1 2">
    <name type="scientific">Ralstonia insidiosa</name>
    <dbReference type="NCBI Taxonomy" id="190721"/>
    <lineage>
        <taxon>Bacteria</taxon>
        <taxon>Pseudomonadati</taxon>
        <taxon>Pseudomonadota</taxon>
        <taxon>Betaproteobacteria</taxon>
        <taxon>Burkholderiales</taxon>
        <taxon>Burkholderiaceae</taxon>
        <taxon>Ralstonia</taxon>
    </lineage>
</organism>
<dbReference type="KEGG" id="rin:ACS15_2288"/>
<protein>
    <submittedName>
        <fullName evidence="1">Uncharacterized protein</fullName>
    </submittedName>
</protein>
<dbReference type="EMBL" id="CP012605">
    <property type="protein sequence ID" value="ANH73617.1"/>
    <property type="molecule type" value="Genomic_DNA"/>
</dbReference>
<reference evidence="1 2" key="1">
    <citation type="submission" date="2015-09" db="EMBL/GenBank/DDBJ databases">
        <authorList>
            <person name="Xu Y."/>
            <person name="Nagy A."/>
            <person name="Liu N.T."/>
            <person name="Nou X."/>
        </authorList>
    </citation>
    <scope>NUCLEOTIDE SEQUENCE [LARGE SCALE GENOMIC DNA]</scope>
    <source>
        <strain evidence="1 2">FC1138</strain>
    </source>
</reference>
<dbReference type="Proteomes" id="UP000077927">
    <property type="component" value="Chromosome 1"/>
</dbReference>
<evidence type="ECO:0000313" key="2">
    <source>
        <dbReference type="Proteomes" id="UP000077927"/>
    </source>
</evidence>
<name>A0AAC9BG25_9RALS</name>
<evidence type="ECO:0000313" key="1">
    <source>
        <dbReference type="EMBL" id="ANH73617.1"/>
    </source>
</evidence>
<proteinExistence type="predicted"/>
<dbReference type="AlphaFoldDB" id="A0AAC9BG25"/>